<reference evidence="1 2" key="1">
    <citation type="submission" date="2021-06" db="EMBL/GenBank/DDBJ databases">
        <title>Caerostris extrusa draft genome.</title>
        <authorList>
            <person name="Kono N."/>
            <person name="Arakawa K."/>
        </authorList>
    </citation>
    <scope>NUCLEOTIDE SEQUENCE [LARGE SCALE GENOMIC DNA]</scope>
</reference>
<evidence type="ECO:0000313" key="2">
    <source>
        <dbReference type="Proteomes" id="UP001054945"/>
    </source>
</evidence>
<protein>
    <submittedName>
        <fullName evidence="1">Uncharacterized protein</fullName>
    </submittedName>
</protein>
<comment type="caution">
    <text evidence="1">The sequence shown here is derived from an EMBL/GenBank/DDBJ whole genome shotgun (WGS) entry which is preliminary data.</text>
</comment>
<dbReference type="EMBL" id="BPLR01010864">
    <property type="protein sequence ID" value="GIY42557.1"/>
    <property type="molecule type" value="Genomic_DNA"/>
</dbReference>
<keyword evidence="2" id="KW-1185">Reference proteome</keyword>
<dbReference type="AlphaFoldDB" id="A0AAV4TCG1"/>
<name>A0AAV4TCG1_CAEEX</name>
<proteinExistence type="predicted"/>
<accession>A0AAV4TCG1</accession>
<organism evidence="1 2">
    <name type="scientific">Caerostris extrusa</name>
    <name type="common">Bark spider</name>
    <name type="synonym">Caerostris bankana</name>
    <dbReference type="NCBI Taxonomy" id="172846"/>
    <lineage>
        <taxon>Eukaryota</taxon>
        <taxon>Metazoa</taxon>
        <taxon>Ecdysozoa</taxon>
        <taxon>Arthropoda</taxon>
        <taxon>Chelicerata</taxon>
        <taxon>Arachnida</taxon>
        <taxon>Araneae</taxon>
        <taxon>Araneomorphae</taxon>
        <taxon>Entelegynae</taxon>
        <taxon>Araneoidea</taxon>
        <taxon>Araneidae</taxon>
        <taxon>Caerostris</taxon>
    </lineage>
</organism>
<sequence>MFAQQHILKLDIHFGPNQTHHLWNYLAIRCRPRPIKRNLINIYAFLFVCCFHGGDSSPQIGLFISLTLLIAHPLVKDGFSVTFDQCKKRMFYVTVGDVYKLLKYFVELFLFCLIIWADTKSGRQITTLADESEFIADGQRDPFDG</sequence>
<evidence type="ECO:0000313" key="1">
    <source>
        <dbReference type="EMBL" id="GIY42557.1"/>
    </source>
</evidence>
<gene>
    <name evidence="1" type="ORF">CEXT_139531</name>
</gene>
<dbReference type="Proteomes" id="UP001054945">
    <property type="component" value="Unassembled WGS sequence"/>
</dbReference>